<gene>
    <name evidence="1" type="ORF">AOLFYP35_01123</name>
</gene>
<dbReference type="AlphaFoldDB" id="A0A6N2T1B5"/>
<protein>
    <submittedName>
        <fullName evidence="1">Uncharacterized protein</fullName>
    </submittedName>
</protein>
<reference evidence="1" key="1">
    <citation type="submission" date="2019-11" db="EMBL/GenBank/DDBJ databases">
        <authorList>
            <person name="Feng L."/>
        </authorList>
    </citation>
    <scope>NUCLEOTIDE SEQUENCE</scope>
    <source>
        <strain evidence="1">AodontolyticusLFYP35</strain>
    </source>
</reference>
<name>A0A6N2T1B5_9ACTO</name>
<proteinExistence type="predicted"/>
<dbReference type="EMBL" id="CACRSM010000002">
    <property type="protein sequence ID" value="VYS99159.1"/>
    <property type="molecule type" value="Genomic_DNA"/>
</dbReference>
<evidence type="ECO:0000313" key="1">
    <source>
        <dbReference type="EMBL" id="VYS99159.1"/>
    </source>
</evidence>
<organism evidence="1">
    <name type="scientific">Schaalia odontolytica</name>
    <dbReference type="NCBI Taxonomy" id="1660"/>
    <lineage>
        <taxon>Bacteria</taxon>
        <taxon>Bacillati</taxon>
        <taxon>Actinomycetota</taxon>
        <taxon>Actinomycetes</taxon>
        <taxon>Actinomycetales</taxon>
        <taxon>Actinomycetaceae</taxon>
        <taxon>Schaalia</taxon>
    </lineage>
</organism>
<sequence length="244" mass="26927">MQAISHFLSITQQANHPILTHYHSFRDEISGPVASRWVSKMANLLASDLSNDLFGNADSTSSILIELPAGWQATFWQISGDLMGWETQNTLFSQHLSSNAFSFDVHVSNELATLEASTAAWRLAHSTAALAMRWRGSLPSGILDALSELMAQSDQFEYEALSSAPSMKDYLAQINSDEEALLKEASALGQPTRLGLYSESFPSAPLLTRLWMDGHSVVVVDKSHYTLKKAQEIFLSEKVHLVVD</sequence>
<accession>A0A6N2T1B5</accession>